<dbReference type="GO" id="GO:0071555">
    <property type="term" value="P:cell wall organization"/>
    <property type="evidence" value="ECO:0007669"/>
    <property type="project" value="UniProtKB-KW"/>
</dbReference>
<dbReference type="EC" id="4.2.2.29" evidence="7"/>
<dbReference type="NCBIfam" id="TIGR00247">
    <property type="entry name" value="endolytic transglycosylase MltG"/>
    <property type="match status" value="1"/>
</dbReference>
<dbReference type="CDD" id="cd08010">
    <property type="entry name" value="MltG_like"/>
    <property type="match status" value="1"/>
</dbReference>
<dbReference type="GO" id="GO:0008932">
    <property type="term" value="F:lytic endotransglycosylase activity"/>
    <property type="evidence" value="ECO:0007669"/>
    <property type="project" value="UniProtKB-UniRule"/>
</dbReference>
<evidence type="ECO:0000256" key="5">
    <source>
        <dbReference type="ARBA" id="ARBA00023239"/>
    </source>
</evidence>
<evidence type="ECO:0000256" key="7">
    <source>
        <dbReference type="HAMAP-Rule" id="MF_02065"/>
    </source>
</evidence>
<keyword evidence="1 7" id="KW-1003">Cell membrane</keyword>
<dbReference type="PANTHER" id="PTHR30518">
    <property type="entry name" value="ENDOLYTIC MUREIN TRANSGLYCOSYLASE"/>
    <property type="match status" value="1"/>
</dbReference>
<evidence type="ECO:0000256" key="2">
    <source>
        <dbReference type="ARBA" id="ARBA00022692"/>
    </source>
</evidence>
<dbReference type="Gene3D" id="3.30.160.60">
    <property type="entry name" value="Classic Zinc Finger"/>
    <property type="match status" value="1"/>
</dbReference>
<evidence type="ECO:0000256" key="6">
    <source>
        <dbReference type="ARBA" id="ARBA00023316"/>
    </source>
</evidence>
<keyword evidence="4 7" id="KW-0472">Membrane</keyword>
<dbReference type="EMBL" id="CP002130">
    <property type="protein sequence ID" value="AEI89227.1"/>
    <property type="molecule type" value="Genomic_DNA"/>
</dbReference>
<evidence type="ECO:0000256" key="4">
    <source>
        <dbReference type="ARBA" id="ARBA00023136"/>
    </source>
</evidence>
<dbReference type="PANTHER" id="PTHR30518:SF2">
    <property type="entry name" value="ENDOLYTIC MUREIN TRANSGLYCOSYLASE"/>
    <property type="match status" value="1"/>
</dbReference>
<evidence type="ECO:0000313" key="9">
    <source>
        <dbReference type="Proteomes" id="UP000006639"/>
    </source>
</evidence>
<sequence length="341" mass="38662">MIGIILEKFIRILIILSVITLSGYLIKQHFNYSLYEYRVAKDEVVVIPKGYSGKKIAALLLEREIINDARVFVLWTKIKKYTDSEYLIAGEYKINKGMNMLQIVDKMLAGDIIVYKLTIPEGSLTIEAVNIIVNSPGVTNDLGGKSEFRAQGVILPETYFYTYGAKASELLEKCAKNLNKFIDYAWNQRDPLINNIINNKQEAMILASIVEREAKLDTEKQRIAAVYFNRLKIKMPLQADPTVIFALTEGKTFDLKLSYDNLRFVSPYNTYMVNGLPPSPICNPGKAAIEAVMHPHYTNEIYFVADGKGGHLFSSSFKDHGENIKKYRKALLKNNPILSQE</sequence>
<organism evidence="8 9">
    <name type="scientific">Midichloria mitochondrii (strain IricVA)</name>
    <dbReference type="NCBI Taxonomy" id="696127"/>
    <lineage>
        <taxon>Bacteria</taxon>
        <taxon>Pseudomonadati</taxon>
        <taxon>Pseudomonadota</taxon>
        <taxon>Alphaproteobacteria</taxon>
        <taxon>Rickettsiales</taxon>
        <taxon>Candidatus Midichloriaceae</taxon>
        <taxon>Candidatus Midichloria</taxon>
    </lineage>
</organism>
<protein>
    <recommendedName>
        <fullName evidence="7">Endolytic murein transglycosylase</fullName>
        <ecNumber evidence="7">4.2.2.29</ecNumber>
    </recommendedName>
    <alternativeName>
        <fullName evidence="7">Peptidoglycan lytic transglycosylase</fullName>
    </alternativeName>
    <alternativeName>
        <fullName evidence="7">Peptidoglycan polymerization terminase</fullName>
    </alternativeName>
</protein>
<keyword evidence="5 7" id="KW-0456">Lyase</keyword>
<dbReference type="KEGG" id="mmn:midi_00946"/>
<dbReference type="STRING" id="696127.midi_00946"/>
<feature type="transmembrane region" description="Helical" evidence="7">
    <location>
        <begin position="9"/>
        <end position="26"/>
    </location>
</feature>
<dbReference type="HAMAP" id="MF_02065">
    <property type="entry name" value="MltG"/>
    <property type="match status" value="1"/>
</dbReference>
<keyword evidence="3 7" id="KW-1133">Transmembrane helix</keyword>
<keyword evidence="9" id="KW-1185">Reference proteome</keyword>
<evidence type="ECO:0000256" key="3">
    <source>
        <dbReference type="ARBA" id="ARBA00022989"/>
    </source>
</evidence>
<gene>
    <name evidence="8" type="primary">pabC</name>
    <name evidence="7" type="synonym">mltG</name>
    <name evidence="8" type="ordered locus">midi_00946</name>
</gene>
<accession>F7XX28</accession>
<feature type="site" description="Important for catalytic activity" evidence="7">
    <location>
        <position position="213"/>
    </location>
</feature>
<comment type="subcellular location">
    <subcellularLocation>
        <location evidence="7">Cell inner membrane</location>
        <topology evidence="7">Single-pass membrane protein</topology>
    </subcellularLocation>
</comment>
<dbReference type="Pfam" id="PF02618">
    <property type="entry name" value="YceG"/>
    <property type="match status" value="1"/>
</dbReference>
<comment type="catalytic activity">
    <reaction evidence="7">
        <text>a peptidoglycan chain = a peptidoglycan chain with N-acetyl-1,6-anhydromuramyl-[peptide] at the reducing end + a peptidoglycan chain with N-acetylglucosamine at the non-reducing end.</text>
        <dbReference type="EC" id="4.2.2.29"/>
    </reaction>
</comment>
<dbReference type="Gene3D" id="3.30.1490.480">
    <property type="entry name" value="Endolytic murein transglycosylase"/>
    <property type="match status" value="1"/>
</dbReference>
<comment type="similarity">
    <text evidence="7">Belongs to the transglycosylase MltG family.</text>
</comment>
<keyword evidence="2 7" id="KW-0812">Transmembrane</keyword>
<evidence type="ECO:0000313" key="8">
    <source>
        <dbReference type="EMBL" id="AEI89227.1"/>
    </source>
</evidence>
<keyword evidence="7" id="KW-0997">Cell inner membrane</keyword>
<dbReference type="AlphaFoldDB" id="F7XX28"/>
<reference evidence="8 9" key="1">
    <citation type="journal article" date="2011" name="Mol. Biol. Evol.">
        <title>Phylogenomic evidence for the presence of a flagellum and cbb3 oxidase in the free-living mitochondrial ancestor.</title>
        <authorList>
            <person name="Sassera D."/>
            <person name="Lo N."/>
            <person name="Epis S."/>
            <person name="D'Auria G."/>
            <person name="Montagna M."/>
            <person name="Comandatore F."/>
            <person name="Horner D."/>
            <person name="Pereto J."/>
            <person name="Luciano A.M."/>
            <person name="Franciosi F."/>
            <person name="Ferri E."/>
            <person name="Crotti E."/>
            <person name="Bazzocchi C."/>
            <person name="Daffonchio D."/>
            <person name="Sacchi L."/>
            <person name="Moya A."/>
            <person name="Latorre A."/>
            <person name="Bandi C."/>
        </authorList>
    </citation>
    <scope>NUCLEOTIDE SEQUENCE [LARGE SCALE GENOMIC DNA]</scope>
    <source>
        <strain evidence="8 9">IricVA</strain>
    </source>
</reference>
<dbReference type="HOGENOM" id="CLU_025574_2_0_5"/>
<dbReference type="OrthoDB" id="9814591at2"/>
<dbReference type="RefSeq" id="WP_013951425.1">
    <property type="nucleotide sequence ID" value="NC_015722.1"/>
</dbReference>
<dbReference type="GO" id="GO:0005886">
    <property type="term" value="C:plasma membrane"/>
    <property type="evidence" value="ECO:0007669"/>
    <property type="project" value="UniProtKB-SubCell"/>
</dbReference>
<dbReference type="InterPro" id="IPR003770">
    <property type="entry name" value="MLTG-like"/>
</dbReference>
<keyword evidence="6 7" id="KW-0961">Cell wall biogenesis/degradation</keyword>
<dbReference type="GO" id="GO:0009252">
    <property type="term" value="P:peptidoglycan biosynthetic process"/>
    <property type="evidence" value="ECO:0007669"/>
    <property type="project" value="UniProtKB-UniRule"/>
</dbReference>
<comment type="function">
    <text evidence="7">Functions as a peptidoglycan terminase that cleaves nascent peptidoglycan strands endolytically to terminate their elongation.</text>
</comment>
<evidence type="ECO:0000256" key="1">
    <source>
        <dbReference type="ARBA" id="ARBA00022475"/>
    </source>
</evidence>
<name>F7XX28_MIDMI</name>
<dbReference type="Proteomes" id="UP000006639">
    <property type="component" value="Chromosome"/>
</dbReference>
<proteinExistence type="inferred from homology"/>